<feature type="compositionally biased region" description="Polar residues" evidence="1">
    <location>
        <begin position="865"/>
        <end position="879"/>
    </location>
</feature>
<feature type="compositionally biased region" description="Polar residues" evidence="1">
    <location>
        <begin position="635"/>
        <end position="645"/>
    </location>
</feature>
<dbReference type="AlphaFoldDB" id="A0A6A0HHR5"/>
<feature type="region of interest" description="Disordered" evidence="1">
    <location>
        <begin position="38"/>
        <end position="67"/>
    </location>
</feature>
<dbReference type="PANTHER" id="PTHR35378">
    <property type="entry name" value="UNNAMED PRODUCT"/>
    <property type="match status" value="1"/>
</dbReference>
<name>A0A6A0HHR5_HYAAZ</name>
<feature type="compositionally biased region" description="Basic and acidic residues" evidence="1">
    <location>
        <begin position="848"/>
        <end position="860"/>
    </location>
</feature>
<sequence length="929" mass="99991">MVSIEEQRRRREFYSSSKGRIRDEKLCRVIPEDPSLVSLSAGRQPSLPKISEPLRSDTGTGSGGVLCSKLEDQNSKRVSLMASSENLLQKPENLLHKSEGLLQKPESLLHKSEGLLQKPEALLHKSENLLQKPGNLLHKPENLLQKPENLLQKPENLLKKPENLLQKPANLIQKSENLIQKAENLLQKPQNLLQKPENLLQKQENLCSSMFRFSKSKMICSSDLLCVQLVSCHLLKNQCLCMIALIFIRAKSRRFLQCPAMVPMSLIKRLLRTKFSLTSGDTLVFLVPDIVKMRRSQRTVSAAAVVTMTTSACTATSVSATSCAATSGNATSCAATSGNATSCAATSVGATSAATLCGHASVNAISVATSCRATSVDAISTSTFVNAISAATSCAATSVNATTPSSDFKMGNPAAASVVDEVRSKFSGSQPSSDFKMGNPAAASVVNEVRSKFFGSQPSSDFKIGNLAAASVVDEVRSAANKKVVESHEVSPRDEDSEGASLYPGLLLLDSETVRDVAYLQDWDESTPVTIFFKIVHHTSRRLCHRDAVVMNKEDLLSIPSSLGATILPFGVPFAQPGGGLFCLGASNDIVTSDPSLPPLTIVPVSSDSGGSFEPVSTAGKVAAPNGGDRVDVGASSTATNSSLTEPPDWKEVQLKISETGIMSVSAGDDQNNVMESLLNQVESESSQRLLSSIETEPDGSACATKDDLSDDELPPLRVCENFKRKNTDECSDGYAKKPKVETSNSTSVVCALPFSSPADSNEERPVLNRKTSKLKEIAEKQRSLFNKSSENLKKDARFVDKNGIPIDVKSRHVPLDVAAATITANLKNLSKLSTNAPLSPTVGPGSRKVEVKTDCERPGRKSHSTGYKTLNTSPKGWNPTISKEQFQLGVSNAELQAFRSFEVTVSFWCLHIEAFRAANIGDKTEEWN</sequence>
<reference evidence="2" key="1">
    <citation type="submission" date="2014-08" db="EMBL/GenBank/DDBJ databases">
        <authorList>
            <person name="Murali S."/>
            <person name="Richards S."/>
            <person name="Bandaranaike D."/>
            <person name="Bellair M."/>
            <person name="Blankenburg K."/>
            <person name="Chao H."/>
            <person name="Dinh H."/>
            <person name="Doddapaneni H."/>
            <person name="Dugan-Rocha S."/>
            <person name="Elkadiri S."/>
            <person name="Gnanaolivu R."/>
            <person name="Hughes D."/>
            <person name="Lee S."/>
            <person name="Li M."/>
            <person name="Ming W."/>
            <person name="Munidasa M."/>
            <person name="Muniz J."/>
            <person name="Nguyen L."/>
            <person name="Osuji N."/>
            <person name="Pu L.-L."/>
            <person name="Puazo M."/>
            <person name="Skinner E."/>
            <person name="Qu C."/>
            <person name="Quiroz J."/>
            <person name="Raj R."/>
            <person name="Weissenberger G."/>
            <person name="Xin Y."/>
            <person name="Zou X."/>
            <person name="Han Y."/>
            <person name="Worley K."/>
            <person name="Muzny D."/>
            <person name="Gibbs R."/>
        </authorList>
    </citation>
    <scope>NUCLEOTIDE SEQUENCE</scope>
    <source>
        <strain evidence="2">HAZT.00-mixed</strain>
        <tissue evidence="2">Whole organism</tissue>
    </source>
</reference>
<feature type="region of interest" description="Disordered" evidence="1">
    <location>
        <begin position="838"/>
        <end position="879"/>
    </location>
</feature>
<reference evidence="2" key="3">
    <citation type="submission" date="2019-06" db="EMBL/GenBank/DDBJ databases">
        <authorList>
            <person name="Poynton C."/>
            <person name="Hasenbein S."/>
            <person name="Benoit J.B."/>
            <person name="Sepulveda M.S."/>
            <person name="Poelchau M.F."/>
            <person name="Murali S.C."/>
            <person name="Chen S."/>
            <person name="Glastad K.M."/>
            <person name="Werren J.H."/>
            <person name="Vineis J.H."/>
            <person name="Bowen J.L."/>
            <person name="Friedrich M."/>
            <person name="Jones J."/>
            <person name="Robertson H.M."/>
            <person name="Feyereisen R."/>
            <person name="Mechler-Hickson A."/>
            <person name="Mathers N."/>
            <person name="Lee C.E."/>
            <person name="Colbourne J.K."/>
            <person name="Biales A."/>
            <person name="Johnston J.S."/>
            <person name="Wellborn G.A."/>
            <person name="Rosendale A.J."/>
            <person name="Cridge A.G."/>
            <person name="Munoz-Torres M.C."/>
            <person name="Bain P.A."/>
            <person name="Manny A.R."/>
            <person name="Major K.M."/>
            <person name="Lambert F.N."/>
            <person name="Vulpe C.D."/>
            <person name="Tuck P."/>
            <person name="Blalock B.J."/>
            <person name="Lin Y.-Y."/>
            <person name="Smith M.E."/>
            <person name="Ochoa-Acuna H."/>
            <person name="Chen M.-J.M."/>
            <person name="Childers C.P."/>
            <person name="Qu J."/>
            <person name="Dugan S."/>
            <person name="Lee S.L."/>
            <person name="Chao H."/>
            <person name="Dinh H."/>
            <person name="Han Y."/>
            <person name="Doddapaneni H."/>
            <person name="Worley K.C."/>
            <person name="Muzny D.M."/>
            <person name="Gibbs R.A."/>
            <person name="Richards S."/>
        </authorList>
    </citation>
    <scope>NUCLEOTIDE SEQUENCE</scope>
    <source>
        <strain evidence="2">HAZT.00-mixed</strain>
        <tissue evidence="2">Whole organism</tissue>
    </source>
</reference>
<feature type="region of interest" description="Disordered" evidence="1">
    <location>
        <begin position="613"/>
        <end position="648"/>
    </location>
</feature>
<dbReference type="PANTHER" id="PTHR35378:SF2">
    <property type="entry name" value="MUCIN-5AC-LIKE"/>
    <property type="match status" value="1"/>
</dbReference>
<proteinExistence type="predicted"/>
<evidence type="ECO:0000313" key="2">
    <source>
        <dbReference type="EMBL" id="KAA0203807.1"/>
    </source>
</evidence>
<gene>
    <name evidence="2" type="ORF">HAZT_HAZT008629</name>
</gene>
<dbReference type="EMBL" id="JQDR03000653">
    <property type="protein sequence ID" value="KAA0203807.1"/>
    <property type="molecule type" value="Genomic_DNA"/>
</dbReference>
<evidence type="ECO:0000256" key="1">
    <source>
        <dbReference type="SAM" id="MobiDB-lite"/>
    </source>
</evidence>
<dbReference type="Proteomes" id="UP000711488">
    <property type="component" value="Unassembled WGS sequence"/>
</dbReference>
<accession>A0A6A0HHR5</accession>
<organism evidence="2">
    <name type="scientific">Hyalella azteca</name>
    <name type="common">Amphipod</name>
    <dbReference type="NCBI Taxonomy" id="294128"/>
    <lineage>
        <taxon>Eukaryota</taxon>
        <taxon>Metazoa</taxon>
        <taxon>Ecdysozoa</taxon>
        <taxon>Arthropoda</taxon>
        <taxon>Crustacea</taxon>
        <taxon>Multicrustacea</taxon>
        <taxon>Malacostraca</taxon>
        <taxon>Eumalacostraca</taxon>
        <taxon>Peracarida</taxon>
        <taxon>Amphipoda</taxon>
        <taxon>Senticaudata</taxon>
        <taxon>Talitrida</taxon>
        <taxon>Talitroidea</taxon>
        <taxon>Hyalellidae</taxon>
        <taxon>Hyalella</taxon>
    </lineage>
</organism>
<comment type="caution">
    <text evidence="2">The sequence shown here is derived from an EMBL/GenBank/DDBJ whole genome shotgun (WGS) entry which is preliminary data.</text>
</comment>
<protein>
    <submittedName>
        <fullName evidence="2">Uncharacterized protein</fullName>
    </submittedName>
</protein>
<reference evidence="2" key="2">
    <citation type="journal article" date="2018" name="Environ. Sci. Technol.">
        <title>The Toxicogenome of Hyalella azteca: A Model for Sediment Ecotoxicology and Evolutionary Toxicology.</title>
        <authorList>
            <person name="Poynton H.C."/>
            <person name="Hasenbein S."/>
            <person name="Benoit J.B."/>
            <person name="Sepulveda M.S."/>
            <person name="Poelchau M.F."/>
            <person name="Hughes D.S.T."/>
            <person name="Murali S.C."/>
            <person name="Chen S."/>
            <person name="Glastad K.M."/>
            <person name="Goodisman M.A.D."/>
            <person name="Werren J.H."/>
            <person name="Vineis J.H."/>
            <person name="Bowen J.L."/>
            <person name="Friedrich M."/>
            <person name="Jones J."/>
            <person name="Robertson H.M."/>
            <person name="Feyereisen R."/>
            <person name="Mechler-Hickson A."/>
            <person name="Mathers N."/>
            <person name="Lee C.E."/>
            <person name="Colbourne J.K."/>
            <person name="Biales A."/>
            <person name="Johnston J.S."/>
            <person name="Wellborn G.A."/>
            <person name="Rosendale A.J."/>
            <person name="Cridge A.G."/>
            <person name="Munoz-Torres M.C."/>
            <person name="Bain P.A."/>
            <person name="Manny A.R."/>
            <person name="Major K.M."/>
            <person name="Lambert F.N."/>
            <person name="Vulpe C.D."/>
            <person name="Tuck P."/>
            <person name="Blalock B.J."/>
            <person name="Lin Y.Y."/>
            <person name="Smith M.E."/>
            <person name="Ochoa-Acuna H."/>
            <person name="Chen M.M."/>
            <person name="Childers C.P."/>
            <person name="Qu J."/>
            <person name="Dugan S."/>
            <person name="Lee S.L."/>
            <person name="Chao H."/>
            <person name="Dinh H."/>
            <person name="Han Y."/>
            <person name="Doddapaneni H."/>
            <person name="Worley K.C."/>
            <person name="Muzny D.M."/>
            <person name="Gibbs R.A."/>
            <person name="Richards S."/>
        </authorList>
    </citation>
    <scope>NUCLEOTIDE SEQUENCE</scope>
    <source>
        <strain evidence="2">HAZT.00-mixed</strain>
        <tissue evidence="2">Whole organism</tissue>
    </source>
</reference>